<comment type="similarity">
    <text evidence="1">Belongs to the IUNH family.</text>
</comment>
<keyword evidence="6" id="KW-1185">Reference proteome</keyword>
<accession>A0A507CKI3</accession>
<feature type="domain" description="Inosine/uridine-preferring nucleoside hydrolase" evidence="4">
    <location>
        <begin position="7"/>
        <end position="330"/>
    </location>
</feature>
<evidence type="ECO:0000313" key="5">
    <source>
        <dbReference type="EMBL" id="TPX38343.1"/>
    </source>
</evidence>
<dbReference type="Gene3D" id="3.90.245.10">
    <property type="entry name" value="Ribonucleoside hydrolase-like"/>
    <property type="match status" value="1"/>
</dbReference>
<keyword evidence="2" id="KW-0378">Hydrolase</keyword>
<proteinExistence type="inferred from homology"/>
<dbReference type="OrthoDB" id="301415at2759"/>
<dbReference type="InterPro" id="IPR036465">
    <property type="entry name" value="vWFA_dom_sf"/>
</dbReference>
<reference evidence="5 6" key="1">
    <citation type="journal article" date="2019" name="Sci. Rep.">
        <title>Comparative genomics of chytrid fungi reveal insights into the obligate biotrophic and pathogenic lifestyle of Synchytrium endobioticum.</title>
        <authorList>
            <person name="van de Vossenberg B.T.L.H."/>
            <person name="Warris S."/>
            <person name="Nguyen H.D.T."/>
            <person name="van Gent-Pelzer M.P.E."/>
            <person name="Joly D.L."/>
            <person name="van de Geest H.C."/>
            <person name="Bonants P.J.M."/>
            <person name="Smith D.S."/>
            <person name="Levesque C.A."/>
            <person name="van der Lee T.A.J."/>
        </authorList>
    </citation>
    <scope>NUCLEOTIDE SEQUENCE [LARGE SCALE GENOMIC DNA]</scope>
    <source>
        <strain evidence="5 6">JEL517</strain>
    </source>
</reference>
<dbReference type="Proteomes" id="UP000319731">
    <property type="component" value="Unassembled WGS sequence"/>
</dbReference>
<dbReference type="SUPFAM" id="SSF53590">
    <property type="entry name" value="Nucleoside hydrolase"/>
    <property type="match status" value="1"/>
</dbReference>
<dbReference type="GO" id="GO:0006152">
    <property type="term" value="P:purine nucleoside catabolic process"/>
    <property type="evidence" value="ECO:0007669"/>
    <property type="project" value="TreeGrafter"/>
</dbReference>
<dbReference type="Gene3D" id="3.40.50.410">
    <property type="entry name" value="von Willebrand factor, type A domain"/>
    <property type="match status" value="1"/>
</dbReference>
<dbReference type="Pfam" id="PF01156">
    <property type="entry name" value="IU_nuc_hydro"/>
    <property type="match status" value="1"/>
</dbReference>
<comment type="caution">
    <text evidence="5">The sequence shown here is derived from an EMBL/GenBank/DDBJ whole genome shotgun (WGS) entry which is preliminary data.</text>
</comment>
<dbReference type="EMBL" id="QEAO01000001">
    <property type="protein sequence ID" value="TPX38343.1"/>
    <property type="molecule type" value="Genomic_DNA"/>
</dbReference>
<protein>
    <recommendedName>
        <fullName evidence="4">Inosine/uridine-preferring nucleoside hydrolase domain-containing protein</fullName>
    </recommendedName>
</protein>
<dbReference type="GeneID" id="42001398"/>
<dbReference type="RefSeq" id="XP_031028057.1">
    <property type="nucleotide sequence ID" value="XM_031166101.1"/>
</dbReference>
<gene>
    <name evidence="5" type="ORF">SmJEL517_g00171</name>
</gene>
<dbReference type="PANTHER" id="PTHR12304:SF56">
    <property type="entry name" value="HYDROLASE, PUTATIVE (AFU_ORTHOLOGUE AFUA_1G11790)-RELATED"/>
    <property type="match status" value="1"/>
</dbReference>
<dbReference type="SUPFAM" id="SSF53300">
    <property type="entry name" value="vWA-like"/>
    <property type="match status" value="1"/>
</dbReference>
<evidence type="ECO:0000313" key="6">
    <source>
        <dbReference type="Proteomes" id="UP000319731"/>
    </source>
</evidence>
<name>A0A507CKI3_9FUNG</name>
<dbReference type="InterPro" id="IPR036452">
    <property type="entry name" value="Ribo_hydro-like"/>
</dbReference>
<dbReference type="InterPro" id="IPR023186">
    <property type="entry name" value="IUNH"/>
</dbReference>
<sequence length="893" mass="99585">MEAPKKLIIDTDPGIDDALAILFALLNEAVDVELITLVQGNTHLQNTLRNLRAILTVAKRYCDYIKRPYHKPKVALGTGIRVDGKEPVYAHAFHGNDGLGNYFKLTTFTDHDDLNAQDIASAHVLPDDDILVMCQRTAEDEILKCISDNATDTITLVAVGPLSNVWRAIDHDPHTIAKLKALVIMGGTFDLPGNVSALAEFNFFADPLAAHLVIANCPCPVRLVPLDTTMVVGRLYKHDVEACYPKTAMSPITEFLKHILGHAFRVREKNAKINKNAVDDGELVLWTAVHDPLCIAAIVDESILSWKPLTFEVEPEGMFTKGMCVCDKRPFVLEGRAMSDGTGRDVCISSPDGSNSKFVALLLSTLFHIPMEAKSHIQNVTTIATECRESILVCTTVDQFKACFNQYTKDVFVSELYNLIEKRATLTPAQKARILIVLWENGLRDEVDTLLFDVTGFFSRSELFKLIPLLDNPRKARQIKKKIEKSQTMRPKKRSQLESTIKNLEAEAHGANLTESFARRVRKYVKSIPKEGLEFDAVNFPIDNWKVVADLCHLHKDDFAVPWFLPFVFGTPAPEGSAVTIYHSLRTENLHTLVMEHSFLAETFSTIRQRISEGFLTLTDAARVELTRKAPLEDVLWFYPEMVGHCSAADAVLETRLRSGEVLGFERGRLNYCKLMEIILSVEHKTSLKEALLIGDCSGSMEVAVKTATIIASVLTARLKNSELSFFNNKVVLPPMIPKTASDVLTVATAVRATNATSPAACLWPYLKKETHVDLFVMVTDEQENTACQGMMFAPMMAKYLAKVNPSAKIFFCSFLRANDQGHMVKQLRGIVEPKQFRLDLERPDLSKFDELLGLVSLMISDQNAANGQEMETVETHLEAMTLESESEWSIVG</sequence>
<evidence type="ECO:0000256" key="2">
    <source>
        <dbReference type="ARBA" id="ARBA00022801"/>
    </source>
</evidence>
<evidence type="ECO:0000256" key="1">
    <source>
        <dbReference type="ARBA" id="ARBA00009176"/>
    </source>
</evidence>
<dbReference type="InterPro" id="IPR001910">
    <property type="entry name" value="Inosine/uridine_hydrolase_dom"/>
</dbReference>
<evidence type="ECO:0000259" key="4">
    <source>
        <dbReference type="Pfam" id="PF01156"/>
    </source>
</evidence>
<organism evidence="5 6">
    <name type="scientific">Synchytrium microbalum</name>
    <dbReference type="NCBI Taxonomy" id="1806994"/>
    <lineage>
        <taxon>Eukaryota</taxon>
        <taxon>Fungi</taxon>
        <taxon>Fungi incertae sedis</taxon>
        <taxon>Chytridiomycota</taxon>
        <taxon>Chytridiomycota incertae sedis</taxon>
        <taxon>Chytridiomycetes</taxon>
        <taxon>Synchytriales</taxon>
        <taxon>Synchytriaceae</taxon>
        <taxon>Synchytrium</taxon>
    </lineage>
</organism>
<dbReference type="STRING" id="1806994.A0A507CKI3"/>
<evidence type="ECO:0000256" key="3">
    <source>
        <dbReference type="ARBA" id="ARBA00023295"/>
    </source>
</evidence>
<dbReference type="AlphaFoldDB" id="A0A507CKI3"/>
<dbReference type="GO" id="GO:0005829">
    <property type="term" value="C:cytosol"/>
    <property type="evidence" value="ECO:0007669"/>
    <property type="project" value="TreeGrafter"/>
</dbReference>
<keyword evidence="3" id="KW-0326">Glycosidase</keyword>
<dbReference type="PANTHER" id="PTHR12304">
    <property type="entry name" value="INOSINE-URIDINE PREFERRING NUCLEOSIDE HYDROLASE"/>
    <property type="match status" value="1"/>
</dbReference>
<dbReference type="GO" id="GO:0008477">
    <property type="term" value="F:purine nucleosidase activity"/>
    <property type="evidence" value="ECO:0007669"/>
    <property type="project" value="TreeGrafter"/>
</dbReference>